<evidence type="ECO:0000256" key="1">
    <source>
        <dbReference type="SAM" id="MobiDB-lite"/>
    </source>
</evidence>
<gene>
    <name evidence="2" type="ORF">OHA22_18450</name>
</gene>
<evidence type="ECO:0000313" key="2">
    <source>
        <dbReference type="EMBL" id="WTT17378.1"/>
    </source>
</evidence>
<dbReference type="AlphaFoldDB" id="A0AAU2A113"/>
<name>A0AAU2A113_9ACTN</name>
<feature type="region of interest" description="Disordered" evidence="1">
    <location>
        <begin position="193"/>
        <end position="212"/>
    </location>
</feature>
<sequence>MNTGRTSFEERLLRELQREIELRESVSTETETGEAGASTSVRRLLTPRRISLAAAVCAVAGLAAVVLPGSPADSVAYAVESHGNGSVTVTLQVEHINIDAQYELAEELSPNGIVVDVELLPAGYTCKPWGDAAALQLVSVDKDDIVSGPVHAWNVPVRVTLSRGDVVVFENSKDSAEPQAVHAYEIDRYTLDSSTTEAKSEPCVPVPVKPTR</sequence>
<accession>A0AAU2A113</accession>
<protein>
    <recommendedName>
        <fullName evidence="3">DUF4179 domain-containing protein</fullName>
    </recommendedName>
</protein>
<dbReference type="EMBL" id="CP108222">
    <property type="protein sequence ID" value="WTT17378.1"/>
    <property type="molecule type" value="Genomic_DNA"/>
</dbReference>
<reference evidence="2" key="1">
    <citation type="submission" date="2022-10" db="EMBL/GenBank/DDBJ databases">
        <title>The complete genomes of actinobacterial strains from the NBC collection.</title>
        <authorList>
            <person name="Joergensen T.S."/>
            <person name="Alvarez Arevalo M."/>
            <person name="Sterndorff E.B."/>
            <person name="Faurdal D."/>
            <person name="Vuksanovic O."/>
            <person name="Mourched A.-S."/>
            <person name="Charusanti P."/>
            <person name="Shaw S."/>
            <person name="Blin K."/>
            <person name="Weber T."/>
        </authorList>
    </citation>
    <scope>NUCLEOTIDE SEQUENCE</scope>
    <source>
        <strain evidence="2">NBC_00093</strain>
    </source>
</reference>
<evidence type="ECO:0008006" key="3">
    <source>
        <dbReference type="Google" id="ProtNLM"/>
    </source>
</evidence>
<organism evidence="2">
    <name type="scientific">Streptomyces sp. NBC_00093</name>
    <dbReference type="NCBI Taxonomy" id="2975649"/>
    <lineage>
        <taxon>Bacteria</taxon>
        <taxon>Bacillati</taxon>
        <taxon>Actinomycetota</taxon>
        <taxon>Actinomycetes</taxon>
        <taxon>Kitasatosporales</taxon>
        <taxon>Streptomycetaceae</taxon>
        <taxon>Streptomyces</taxon>
    </lineage>
</organism>
<proteinExistence type="predicted"/>